<dbReference type="InterPro" id="IPR050109">
    <property type="entry name" value="HTH-type_TetR-like_transc_reg"/>
</dbReference>
<dbReference type="Pfam" id="PF00440">
    <property type="entry name" value="TetR_N"/>
    <property type="match status" value="1"/>
</dbReference>
<dbReference type="Gene3D" id="1.10.357.10">
    <property type="entry name" value="Tetracycline Repressor, domain 2"/>
    <property type="match status" value="1"/>
</dbReference>
<dbReference type="PRINTS" id="PR00455">
    <property type="entry name" value="HTHTETR"/>
</dbReference>
<dbReference type="PANTHER" id="PTHR30055">
    <property type="entry name" value="HTH-TYPE TRANSCRIPTIONAL REGULATOR RUTR"/>
    <property type="match status" value="1"/>
</dbReference>
<evidence type="ECO:0000313" key="5">
    <source>
        <dbReference type="Proteomes" id="UP001501237"/>
    </source>
</evidence>
<reference evidence="5" key="1">
    <citation type="journal article" date="2019" name="Int. J. Syst. Evol. Microbiol.">
        <title>The Global Catalogue of Microorganisms (GCM) 10K type strain sequencing project: providing services to taxonomists for standard genome sequencing and annotation.</title>
        <authorList>
            <consortium name="The Broad Institute Genomics Platform"/>
            <consortium name="The Broad Institute Genome Sequencing Center for Infectious Disease"/>
            <person name="Wu L."/>
            <person name="Ma J."/>
        </authorList>
    </citation>
    <scope>NUCLEOTIDE SEQUENCE [LARGE SCALE GENOMIC DNA]</scope>
    <source>
        <strain evidence="5">JCM 9377</strain>
    </source>
</reference>
<organism evidence="4 5">
    <name type="scientific">Actinocorallia longicatena</name>
    <dbReference type="NCBI Taxonomy" id="111803"/>
    <lineage>
        <taxon>Bacteria</taxon>
        <taxon>Bacillati</taxon>
        <taxon>Actinomycetota</taxon>
        <taxon>Actinomycetes</taxon>
        <taxon>Streptosporangiales</taxon>
        <taxon>Thermomonosporaceae</taxon>
        <taxon>Actinocorallia</taxon>
    </lineage>
</organism>
<accession>A0ABP6QKU1</accession>
<dbReference type="Proteomes" id="UP001501237">
    <property type="component" value="Unassembled WGS sequence"/>
</dbReference>
<evidence type="ECO:0000256" key="2">
    <source>
        <dbReference type="PROSITE-ProRule" id="PRU00335"/>
    </source>
</evidence>
<sequence>MPTSTWYRLNPAKRERVLEAAQREFGTHGYSTGSLNTIAREADIAKGSLFQYFADKLEFFTYVAEETTGRIRAEMERRIAASDFDQPYTEWLADVCCMWADYFAEHPLERAVTAAINLEIDNTVRALVRKPSNEHYLASIRPLIATWRERNQMREELDDDHATALLLLILPHIALGPYYDGIDPVLGLRGRTPQEQYPIIRSFVRTLSPVFDAKS</sequence>
<comment type="caution">
    <text evidence="4">The sequence shown here is derived from an EMBL/GenBank/DDBJ whole genome shotgun (WGS) entry which is preliminary data.</text>
</comment>
<gene>
    <name evidence="4" type="ORF">GCM10010468_74180</name>
</gene>
<dbReference type="InterPro" id="IPR001647">
    <property type="entry name" value="HTH_TetR"/>
</dbReference>
<protein>
    <submittedName>
        <fullName evidence="4">TetR/AcrR family transcriptional regulator</fullName>
    </submittedName>
</protein>
<name>A0ABP6QKU1_9ACTN</name>
<dbReference type="SUPFAM" id="SSF46689">
    <property type="entry name" value="Homeodomain-like"/>
    <property type="match status" value="1"/>
</dbReference>
<evidence type="ECO:0000256" key="1">
    <source>
        <dbReference type="ARBA" id="ARBA00023125"/>
    </source>
</evidence>
<evidence type="ECO:0000259" key="3">
    <source>
        <dbReference type="PROSITE" id="PS50977"/>
    </source>
</evidence>
<dbReference type="PROSITE" id="PS50977">
    <property type="entry name" value="HTH_TETR_2"/>
    <property type="match status" value="1"/>
</dbReference>
<evidence type="ECO:0000313" key="4">
    <source>
        <dbReference type="EMBL" id="GAA3238579.1"/>
    </source>
</evidence>
<dbReference type="PANTHER" id="PTHR30055:SF226">
    <property type="entry name" value="HTH-TYPE TRANSCRIPTIONAL REGULATOR PKSA"/>
    <property type="match status" value="1"/>
</dbReference>
<keyword evidence="5" id="KW-1185">Reference proteome</keyword>
<dbReference type="EMBL" id="BAAAUV010000035">
    <property type="protein sequence ID" value="GAA3238579.1"/>
    <property type="molecule type" value="Genomic_DNA"/>
</dbReference>
<keyword evidence="1 2" id="KW-0238">DNA-binding</keyword>
<proteinExistence type="predicted"/>
<feature type="DNA-binding region" description="H-T-H motif" evidence="2">
    <location>
        <begin position="34"/>
        <end position="53"/>
    </location>
</feature>
<dbReference type="RefSeq" id="WP_344838222.1">
    <property type="nucleotide sequence ID" value="NZ_BAAAUV010000035.1"/>
</dbReference>
<dbReference type="InterPro" id="IPR009057">
    <property type="entry name" value="Homeodomain-like_sf"/>
</dbReference>
<feature type="domain" description="HTH tetR-type" evidence="3">
    <location>
        <begin position="11"/>
        <end position="71"/>
    </location>
</feature>